<evidence type="ECO:0000313" key="3">
    <source>
        <dbReference type="EMBL" id="KAB1225407.1"/>
    </source>
</evidence>
<evidence type="ECO:0000259" key="2">
    <source>
        <dbReference type="Pfam" id="PF12776"/>
    </source>
</evidence>
<proteinExistence type="predicted"/>
<protein>
    <recommendedName>
        <fullName evidence="2">Myb/SANT-like domain-containing protein</fullName>
    </recommendedName>
</protein>
<comment type="caution">
    <text evidence="3">The sequence shown here is derived from an EMBL/GenBank/DDBJ whole genome shotgun (WGS) entry which is preliminary data.</text>
</comment>
<evidence type="ECO:0000256" key="1">
    <source>
        <dbReference type="SAM" id="Phobius"/>
    </source>
</evidence>
<dbReference type="OrthoDB" id="1301570at2759"/>
<keyword evidence="1" id="KW-0472">Membrane</keyword>
<accession>A0A6A1WNI7</accession>
<keyword evidence="1" id="KW-1133">Transmembrane helix</keyword>
<keyword evidence="4" id="KW-1185">Reference proteome</keyword>
<dbReference type="EMBL" id="RXIC02000019">
    <property type="protein sequence ID" value="KAB1225407.1"/>
    <property type="molecule type" value="Genomic_DNA"/>
</dbReference>
<dbReference type="Proteomes" id="UP000516437">
    <property type="component" value="Chromosome 1"/>
</dbReference>
<name>A0A6A1WNI7_9ROSI</name>
<dbReference type="Pfam" id="PF12776">
    <property type="entry name" value="Myb_DNA-bind_3"/>
    <property type="match status" value="1"/>
</dbReference>
<keyword evidence="1" id="KW-0812">Transmembrane</keyword>
<dbReference type="AlphaFoldDB" id="A0A6A1WNI7"/>
<dbReference type="PANTHER" id="PTHR46929">
    <property type="entry name" value="EXPRESSED PROTEIN"/>
    <property type="match status" value="1"/>
</dbReference>
<feature type="transmembrane region" description="Helical" evidence="1">
    <location>
        <begin position="211"/>
        <end position="232"/>
    </location>
</feature>
<sequence length="251" mass="28745">MQKNKGKQFRWSKPMRHLLLEILSDEARKGNKMSSTFKPESRARVARAISERFGVECYPNHVKNHLRTVKSVRNTIEAIRNSKRGFGWDENSKMITCERNKHVEEVKAHPNHDKYLNKPIEMYDEMALVAGNDMGIRSSSKPLSDIDCPENLRDLESVVMDLGSEKVSKAKQTGSSSRLLSQLEASLERETKILRKINAVLCENGDSEKALMVMELGGITLMTIMIFLFRIWDEESEEGTSDEEETSDEEY</sequence>
<organism evidence="3 4">
    <name type="scientific">Morella rubra</name>
    <name type="common">Chinese bayberry</name>
    <dbReference type="NCBI Taxonomy" id="262757"/>
    <lineage>
        <taxon>Eukaryota</taxon>
        <taxon>Viridiplantae</taxon>
        <taxon>Streptophyta</taxon>
        <taxon>Embryophyta</taxon>
        <taxon>Tracheophyta</taxon>
        <taxon>Spermatophyta</taxon>
        <taxon>Magnoliopsida</taxon>
        <taxon>eudicotyledons</taxon>
        <taxon>Gunneridae</taxon>
        <taxon>Pentapetalae</taxon>
        <taxon>rosids</taxon>
        <taxon>fabids</taxon>
        <taxon>Fagales</taxon>
        <taxon>Myricaceae</taxon>
        <taxon>Morella</taxon>
    </lineage>
</organism>
<reference evidence="3 4" key="1">
    <citation type="journal article" date="2019" name="Plant Biotechnol. J.">
        <title>The red bayberry genome and genetic basis of sex determination.</title>
        <authorList>
            <person name="Jia H.M."/>
            <person name="Jia H.J."/>
            <person name="Cai Q.L."/>
            <person name="Wang Y."/>
            <person name="Zhao H.B."/>
            <person name="Yang W.F."/>
            <person name="Wang G.Y."/>
            <person name="Li Y.H."/>
            <person name="Zhan D.L."/>
            <person name="Shen Y.T."/>
            <person name="Niu Q.F."/>
            <person name="Chang L."/>
            <person name="Qiu J."/>
            <person name="Zhao L."/>
            <person name="Xie H.B."/>
            <person name="Fu W.Y."/>
            <person name="Jin J."/>
            <person name="Li X.W."/>
            <person name="Jiao Y."/>
            <person name="Zhou C.C."/>
            <person name="Tu T."/>
            <person name="Chai C.Y."/>
            <person name="Gao J.L."/>
            <person name="Fan L.J."/>
            <person name="van de Weg E."/>
            <person name="Wang J.Y."/>
            <person name="Gao Z.S."/>
        </authorList>
    </citation>
    <scope>NUCLEOTIDE SEQUENCE [LARGE SCALE GENOMIC DNA]</scope>
    <source>
        <tissue evidence="3">Leaves</tissue>
    </source>
</reference>
<dbReference type="PANTHER" id="PTHR46929:SF23">
    <property type="entry name" value="L10-INTERACTING MYB DOMAIN-CONTAINING PROTEIN-LIKE"/>
    <property type="match status" value="1"/>
</dbReference>
<gene>
    <name evidence="3" type="ORF">CJ030_MR1G019289</name>
</gene>
<dbReference type="InterPro" id="IPR024752">
    <property type="entry name" value="Myb/SANT-like_dom"/>
</dbReference>
<evidence type="ECO:0000313" key="4">
    <source>
        <dbReference type="Proteomes" id="UP000516437"/>
    </source>
</evidence>
<feature type="domain" description="Myb/SANT-like" evidence="2">
    <location>
        <begin position="10"/>
        <end position="99"/>
    </location>
</feature>